<dbReference type="GO" id="GO:0016020">
    <property type="term" value="C:membrane"/>
    <property type="evidence" value="ECO:0007669"/>
    <property type="project" value="TreeGrafter"/>
</dbReference>
<dbReference type="OrthoDB" id="104711at2"/>
<accession>A0A1Y6CWK1</accession>
<feature type="transmembrane region" description="Helical" evidence="1">
    <location>
        <begin position="169"/>
        <end position="191"/>
    </location>
</feature>
<dbReference type="Proteomes" id="UP000192923">
    <property type="component" value="Unassembled WGS sequence"/>
</dbReference>
<sequence length="359" mass="41134">MIHSASEDYLRTDRTPLFLELTELLKPIDSFSRQPLFYLRRLAWYVTVHVAMLYLLAVTPNPWLCLLWVSIDAVYMLRLGFIAHDLAHGAVSNDARYKRYLGEFVWAFLLGLSQEFWDRKHTLHHRLTNVARNGDGDPDIETPPFILGEHQKRVADTPLQRGIAKSQHILYWMALSLLVFGLAYESVVFLLKQEFKGRPFQVQSNRALVLGLLALGYLANNFTLFLAQPVWIGLLLLLYKYLAAGFVIGIVFALNHVGLPTVSGEFPVDRLTLQTYTSRNVSGPFGRWFWGLLAYQTEHHLWPGISWHKLPEVAAITRSFCERHGIIYNEETPLRCLLDSTESLKRLGTEAEFVPTPQP</sequence>
<evidence type="ECO:0000256" key="1">
    <source>
        <dbReference type="SAM" id="Phobius"/>
    </source>
</evidence>
<reference evidence="3 4" key="1">
    <citation type="submission" date="2016-12" db="EMBL/GenBank/DDBJ databases">
        <authorList>
            <person name="Song W.-J."/>
            <person name="Kurnit D.M."/>
        </authorList>
    </citation>
    <scope>NUCLEOTIDE SEQUENCE [LARGE SCALE GENOMIC DNA]</scope>
    <source>
        <strain evidence="3 4">175</strain>
    </source>
</reference>
<proteinExistence type="predicted"/>
<dbReference type="GO" id="GO:0008610">
    <property type="term" value="P:lipid biosynthetic process"/>
    <property type="evidence" value="ECO:0007669"/>
    <property type="project" value="UniProtKB-ARBA"/>
</dbReference>
<feature type="transmembrane region" description="Helical" evidence="1">
    <location>
        <begin position="42"/>
        <end position="60"/>
    </location>
</feature>
<keyword evidence="4" id="KW-1185">Reference proteome</keyword>
<evidence type="ECO:0000313" key="3">
    <source>
        <dbReference type="EMBL" id="SMF94717.1"/>
    </source>
</evidence>
<name>A0A1Y6CWK1_9GAMM</name>
<evidence type="ECO:0000313" key="4">
    <source>
        <dbReference type="Proteomes" id="UP000192923"/>
    </source>
</evidence>
<dbReference type="RefSeq" id="WP_085212346.1">
    <property type="nucleotide sequence ID" value="NZ_FXAM01000001.1"/>
</dbReference>
<dbReference type="PANTHER" id="PTHR19353">
    <property type="entry name" value="FATTY ACID DESATURASE 2"/>
    <property type="match status" value="1"/>
</dbReference>
<dbReference type="Pfam" id="PF00487">
    <property type="entry name" value="FA_desaturase"/>
    <property type="match status" value="1"/>
</dbReference>
<dbReference type="STRING" id="1760988.SAMN02949497_2050"/>
<dbReference type="GO" id="GO:0016717">
    <property type="term" value="F:oxidoreductase activity, acting on paired donors, with oxidation of a pair of donors resulting in the reduction of molecular oxygen to two molecules of water"/>
    <property type="evidence" value="ECO:0007669"/>
    <property type="project" value="TreeGrafter"/>
</dbReference>
<dbReference type="AlphaFoldDB" id="A0A1Y6CWK1"/>
<keyword evidence="1" id="KW-1133">Transmembrane helix</keyword>
<feature type="transmembrane region" description="Helical" evidence="1">
    <location>
        <begin position="232"/>
        <end position="254"/>
    </location>
</feature>
<keyword evidence="1" id="KW-0812">Transmembrane</keyword>
<dbReference type="InterPro" id="IPR012171">
    <property type="entry name" value="Fatty_acid_desaturase"/>
</dbReference>
<evidence type="ECO:0000259" key="2">
    <source>
        <dbReference type="Pfam" id="PF00487"/>
    </source>
</evidence>
<dbReference type="CDD" id="cd03506">
    <property type="entry name" value="Delta6-FADS-like"/>
    <property type="match status" value="1"/>
</dbReference>
<feature type="domain" description="Fatty acid desaturase" evidence="2">
    <location>
        <begin position="63"/>
        <end position="330"/>
    </location>
</feature>
<protein>
    <submittedName>
        <fullName evidence="3">Fatty acid desaturase</fullName>
    </submittedName>
</protein>
<keyword evidence="1" id="KW-0472">Membrane</keyword>
<feature type="transmembrane region" description="Helical" evidence="1">
    <location>
        <begin position="207"/>
        <end position="226"/>
    </location>
</feature>
<dbReference type="InterPro" id="IPR005804">
    <property type="entry name" value="FA_desaturase_dom"/>
</dbReference>
<dbReference type="PANTHER" id="PTHR19353:SF19">
    <property type="entry name" value="DELTA(5) FATTY ACID DESATURASE C-RELATED"/>
    <property type="match status" value="1"/>
</dbReference>
<dbReference type="EMBL" id="FXAM01000001">
    <property type="protein sequence ID" value="SMF94717.1"/>
    <property type="molecule type" value="Genomic_DNA"/>
</dbReference>
<organism evidence="3 4">
    <name type="scientific">Methylomagnum ishizawai</name>
    <dbReference type="NCBI Taxonomy" id="1760988"/>
    <lineage>
        <taxon>Bacteria</taxon>
        <taxon>Pseudomonadati</taxon>
        <taxon>Pseudomonadota</taxon>
        <taxon>Gammaproteobacteria</taxon>
        <taxon>Methylococcales</taxon>
        <taxon>Methylococcaceae</taxon>
        <taxon>Methylomagnum</taxon>
    </lineage>
</organism>
<gene>
    <name evidence="3" type="ORF">SAMN02949497_2050</name>
</gene>